<evidence type="ECO:0000256" key="1">
    <source>
        <dbReference type="ARBA" id="ARBA00004141"/>
    </source>
</evidence>
<reference evidence="12 13" key="1">
    <citation type="journal article" date="2024" name="J. Plant Pathol.">
        <title>Sequence and assembly of the genome of Seiridium unicorne, isolate CBS 538.82, causal agent of cypress canker disease.</title>
        <authorList>
            <person name="Scali E."/>
            <person name="Rocca G.D."/>
            <person name="Danti R."/>
            <person name="Garbelotto M."/>
            <person name="Barberini S."/>
            <person name="Baroncelli R."/>
            <person name="Emiliani G."/>
        </authorList>
    </citation>
    <scope>NUCLEOTIDE SEQUENCE [LARGE SCALE GENOMIC DNA]</scope>
    <source>
        <strain evidence="12 13">BM-138-508</strain>
    </source>
</reference>
<dbReference type="InterPro" id="IPR010929">
    <property type="entry name" value="PDR_CDR_ABC"/>
</dbReference>
<evidence type="ECO:0000256" key="6">
    <source>
        <dbReference type="ARBA" id="ARBA00022840"/>
    </source>
</evidence>
<evidence type="ECO:0000256" key="2">
    <source>
        <dbReference type="ARBA" id="ARBA00006012"/>
    </source>
</evidence>
<accession>A0ABR2UZP4</accession>
<dbReference type="InterPro" id="IPR034003">
    <property type="entry name" value="ABCG_PDR_2"/>
</dbReference>
<dbReference type="CDD" id="cd03233">
    <property type="entry name" value="ABCG_PDR_domain1"/>
    <property type="match status" value="1"/>
</dbReference>
<dbReference type="Gene3D" id="3.40.50.300">
    <property type="entry name" value="P-loop containing nucleotide triphosphate hydrolases"/>
    <property type="match status" value="2"/>
</dbReference>
<feature type="domain" description="ABC transporter" evidence="11">
    <location>
        <begin position="829"/>
        <end position="1067"/>
    </location>
</feature>
<dbReference type="InterPro" id="IPR029481">
    <property type="entry name" value="ABC_trans_N"/>
</dbReference>
<feature type="domain" description="ABC transporter" evidence="11">
    <location>
        <begin position="133"/>
        <end position="393"/>
    </location>
</feature>
<comment type="subcellular location">
    <subcellularLocation>
        <location evidence="1">Membrane</location>
        <topology evidence="1">Multi-pass membrane protein</topology>
    </subcellularLocation>
</comment>
<dbReference type="Pfam" id="PF14510">
    <property type="entry name" value="ABC_trans_N"/>
    <property type="match status" value="1"/>
</dbReference>
<sequence length="1468" mass="164249">MSPASQPGSSRSSETTQSADNASRAEPENLEHSEEFNSSRVAALARRLTQASARSEPHNVNPFLSSSPWLDPQSPQFDAKKWGQALLQAFAEDPAKYPRQPIGVSWRSLSVYGYGSGVDYQKDILNVLWRAPLMVRDWISGRQQKIHILRDFDGLVQPGEMLLVLGRPGSGVSTLLKTIAGQVHGLHLDPKSDFNYQGIQWDVMHSRFRGEIVYQAETDVHFPQLTVGQTLQFAALARTPKNRLPGVSRKTYAEYLRDVVMAIFGISHTVNTKVGNDYIRGVSGGERKRVSIAEATLNLSAIQCWDNSTRGLDSAAALEFAKTLKLSTDLAGTSAIVAIYQASQPAYDASTLSESPTRVFDNVTVLYEGRQIFFGHISIAKKYFTDMGYHCPHRQTTADFLTSLTNPAERVTQPGFETRVPRTPDEFAEAWKRSGIYKELQKKIDLFEVDTAMENNYFEPLKKARKLQQASLTRNRSPYTLSIPMQIGLCMQRGFQRLAGDKTFFIVTIAANFVISVVLGSIYYNLDPVADSLNSRCILLYFAILFNALSSALEIFSLYQQRPIVEKQARYASYHPFAEAISSVICDLPSKVLSTIAFNIPLYFMANLRREPGAFFVFLLFGFTCTFTMSMILRTIGQTSKTVQQALTPAAIFILGLVIYTGFILPTQNMQGWLRWINYLDPIAYAYESLVANELSSRRFPCASFVPMGPSYANSTPTERACSVSGALPGQDFVDGDLYMNASFGYYHSHIWRNFGILIAYIIFFMSVYVLAAEYLSLDPSKGEVLLFRRNKLVTSTERKPPHDEESGGSQVHDRHHTSQQTQQTEGRIQKQDSIFHWDQICYDITIKGQPRRILDHVDGWVKPGTLTALMGASGAGKTTLLDVLADRVTMGVVTGDMLVDGHPKNMAFQRQTGYVQQQDLHLETSTVREALRFSAILRQPATVSIAEKHAYVEEVIDLLDMEAYAEAQRKRLTIGVELAAKPDLLLFLDEPTSGLDSQTAWSIATLIRKLSDSGQAILCTIHQPSAILFQQFDRLLLLAKGGRTVYFGDLGENSKTLTSYFERHGADPCSLGENPAEWMLRVIGAAPGAHTDLDWPEIWRSSSECAAVRNELNELAAITTTGRLTSREGDEVSYYAAPFSTQLVAVTKRVFEQYWRTPSYIYAKLILCGGTSLFIGVSFYQAELSISGLQHQMFSIFMLLVIFAFLVYQRMPHFIVQRQQYEGRERSSRVYSWYVFMLANMSAELPWNTLAALLVFFPFYYLVGMNNNAVATDSVTERGGLMFLITWSFMMFESTFSDMVIAGVDTAEVGAVIALLMFALSLIFCGVMVPLSSLPGFWHFMYRVSPFTYIIGCMLGTGVANHEVTCSALELLQFQPAQGQTCGQYMEAYMQLAGGAVYNPDDTSNCQFCSLANTNVFLTSVDISYDQRWRDLGLLWAYTAFNIVATLALFWLARVPKKGLAKRLTKF</sequence>
<dbReference type="CDD" id="cd03232">
    <property type="entry name" value="ABCG_PDR_domain2"/>
    <property type="match status" value="1"/>
</dbReference>
<evidence type="ECO:0000256" key="10">
    <source>
        <dbReference type="SAM" id="Phobius"/>
    </source>
</evidence>
<comment type="caution">
    <text evidence="12">The sequence shown here is derived from an EMBL/GenBank/DDBJ whole genome shotgun (WGS) entry which is preliminary data.</text>
</comment>
<keyword evidence="7 10" id="KW-1133">Transmembrane helix</keyword>
<feature type="transmembrane region" description="Helical" evidence="10">
    <location>
        <begin position="1282"/>
        <end position="1303"/>
    </location>
</feature>
<proteinExistence type="inferred from homology"/>
<feature type="transmembrane region" description="Helical" evidence="10">
    <location>
        <begin position="1162"/>
        <end position="1181"/>
    </location>
</feature>
<keyword evidence="8 10" id="KW-0472">Membrane</keyword>
<dbReference type="PANTHER" id="PTHR19241">
    <property type="entry name" value="ATP-BINDING CASSETTE TRANSPORTER"/>
    <property type="match status" value="1"/>
</dbReference>
<evidence type="ECO:0000313" key="13">
    <source>
        <dbReference type="Proteomes" id="UP001408356"/>
    </source>
</evidence>
<feature type="transmembrane region" description="Helical" evidence="10">
    <location>
        <begin position="751"/>
        <end position="772"/>
    </location>
</feature>
<keyword evidence="13" id="KW-1185">Reference proteome</keyword>
<feature type="transmembrane region" description="Helical" evidence="10">
    <location>
        <begin position="503"/>
        <end position="526"/>
    </location>
</feature>
<feature type="transmembrane region" description="Helical" evidence="10">
    <location>
        <begin position="580"/>
        <end position="602"/>
    </location>
</feature>
<keyword evidence="3" id="KW-0813">Transport</keyword>
<protein>
    <submittedName>
        <fullName evidence="12">ABC transporter domain-containing protein</fullName>
    </submittedName>
</protein>
<organism evidence="12 13">
    <name type="scientific">Seiridium unicorne</name>
    <dbReference type="NCBI Taxonomy" id="138068"/>
    <lineage>
        <taxon>Eukaryota</taxon>
        <taxon>Fungi</taxon>
        <taxon>Dikarya</taxon>
        <taxon>Ascomycota</taxon>
        <taxon>Pezizomycotina</taxon>
        <taxon>Sordariomycetes</taxon>
        <taxon>Xylariomycetidae</taxon>
        <taxon>Amphisphaeriales</taxon>
        <taxon>Sporocadaceae</taxon>
        <taxon>Seiridium</taxon>
    </lineage>
</organism>
<dbReference type="InterPro" id="IPR013525">
    <property type="entry name" value="ABC2_TM"/>
</dbReference>
<evidence type="ECO:0000256" key="5">
    <source>
        <dbReference type="ARBA" id="ARBA00022741"/>
    </source>
</evidence>
<dbReference type="SMART" id="SM00382">
    <property type="entry name" value="AAA"/>
    <property type="match status" value="2"/>
</dbReference>
<feature type="compositionally biased region" description="Basic and acidic residues" evidence="9">
    <location>
        <begin position="23"/>
        <end position="37"/>
    </location>
</feature>
<feature type="region of interest" description="Disordered" evidence="9">
    <location>
        <begin position="796"/>
        <end position="830"/>
    </location>
</feature>
<dbReference type="Pfam" id="PF06422">
    <property type="entry name" value="PDR_CDR"/>
    <property type="match status" value="1"/>
</dbReference>
<dbReference type="InterPro" id="IPR003439">
    <property type="entry name" value="ABC_transporter-like_ATP-bd"/>
</dbReference>
<dbReference type="PROSITE" id="PS50893">
    <property type="entry name" value="ABC_TRANSPORTER_2"/>
    <property type="match status" value="2"/>
</dbReference>
<keyword evidence="6" id="KW-0067">ATP-binding</keyword>
<dbReference type="InterPro" id="IPR043926">
    <property type="entry name" value="ABCG_dom"/>
</dbReference>
<feature type="compositionally biased region" description="Low complexity" evidence="9">
    <location>
        <begin position="1"/>
        <end position="13"/>
    </location>
</feature>
<dbReference type="Pfam" id="PF19055">
    <property type="entry name" value="ABC2_membrane_7"/>
    <property type="match status" value="1"/>
</dbReference>
<dbReference type="EMBL" id="JARVKF010000257">
    <property type="protein sequence ID" value="KAK9420170.1"/>
    <property type="molecule type" value="Genomic_DNA"/>
</dbReference>
<dbReference type="Pfam" id="PF00005">
    <property type="entry name" value="ABC_tran"/>
    <property type="match status" value="2"/>
</dbReference>
<comment type="similarity">
    <text evidence="2">Belongs to the ABC transporter superfamily. ABCG family. PDR (TC 3.A.1.205) subfamily.</text>
</comment>
<evidence type="ECO:0000256" key="3">
    <source>
        <dbReference type="ARBA" id="ARBA00022448"/>
    </source>
</evidence>
<feature type="compositionally biased region" description="Basic and acidic residues" evidence="9">
    <location>
        <begin position="797"/>
        <end position="806"/>
    </location>
</feature>
<evidence type="ECO:0000256" key="7">
    <source>
        <dbReference type="ARBA" id="ARBA00022989"/>
    </source>
</evidence>
<evidence type="ECO:0000256" key="4">
    <source>
        <dbReference type="ARBA" id="ARBA00022692"/>
    </source>
</evidence>
<keyword evidence="4 10" id="KW-0812">Transmembrane</keyword>
<feature type="transmembrane region" description="Helical" evidence="10">
    <location>
        <begin position="646"/>
        <end position="665"/>
    </location>
</feature>
<dbReference type="PROSITE" id="PS00211">
    <property type="entry name" value="ABC_TRANSPORTER_1"/>
    <property type="match status" value="1"/>
</dbReference>
<feature type="transmembrane region" description="Helical" evidence="10">
    <location>
        <begin position="1310"/>
        <end position="1332"/>
    </location>
</feature>
<dbReference type="SUPFAM" id="SSF52540">
    <property type="entry name" value="P-loop containing nucleoside triphosphate hydrolases"/>
    <property type="match status" value="2"/>
</dbReference>
<dbReference type="Proteomes" id="UP001408356">
    <property type="component" value="Unassembled WGS sequence"/>
</dbReference>
<feature type="transmembrane region" description="Helical" evidence="10">
    <location>
        <begin position="1436"/>
        <end position="1454"/>
    </location>
</feature>
<gene>
    <name evidence="12" type="ORF">SUNI508_06698</name>
</gene>
<dbReference type="InterPro" id="IPR017871">
    <property type="entry name" value="ABC_transporter-like_CS"/>
</dbReference>
<evidence type="ECO:0000313" key="12">
    <source>
        <dbReference type="EMBL" id="KAK9420170.1"/>
    </source>
</evidence>
<feature type="region of interest" description="Disordered" evidence="9">
    <location>
        <begin position="1"/>
        <end position="38"/>
    </location>
</feature>
<feature type="transmembrane region" description="Helical" evidence="10">
    <location>
        <begin position="1231"/>
        <end position="1262"/>
    </location>
</feature>
<evidence type="ECO:0000256" key="9">
    <source>
        <dbReference type="SAM" id="MobiDB-lite"/>
    </source>
</evidence>
<feature type="transmembrane region" description="Helical" evidence="10">
    <location>
        <begin position="1193"/>
        <end position="1210"/>
    </location>
</feature>
<dbReference type="Pfam" id="PF01061">
    <property type="entry name" value="ABC2_membrane"/>
    <property type="match status" value="2"/>
</dbReference>
<dbReference type="InterPro" id="IPR003593">
    <property type="entry name" value="AAA+_ATPase"/>
</dbReference>
<evidence type="ECO:0000259" key="11">
    <source>
        <dbReference type="PROSITE" id="PS50893"/>
    </source>
</evidence>
<feature type="transmembrane region" description="Helical" evidence="10">
    <location>
        <begin position="614"/>
        <end position="634"/>
    </location>
</feature>
<dbReference type="InterPro" id="IPR034001">
    <property type="entry name" value="ABCG_PDR_1"/>
</dbReference>
<dbReference type="InterPro" id="IPR027417">
    <property type="entry name" value="P-loop_NTPase"/>
</dbReference>
<keyword evidence="5" id="KW-0547">Nucleotide-binding</keyword>
<feature type="transmembrane region" description="Helical" evidence="10">
    <location>
        <begin position="538"/>
        <end position="559"/>
    </location>
</feature>
<evidence type="ECO:0000256" key="8">
    <source>
        <dbReference type="ARBA" id="ARBA00023136"/>
    </source>
</evidence>
<name>A0ABR2UZP4_9PEZI</name>